<accession>A0A319E385</accession>
<dbReference type="EMBL" id="KZ826367">
    <property type="protein sequence ID" value="PYI04536.1"/>
    <property type="molecule type" value="Genomic_DNA"/>
</dbReference>
<dbReference type="AlphaFoldDB" id="A0A319E385"/>
<organism evidence="2 3">
    <name type="scientific">Aspergillus sclerotiicarbonarius (strain CBS 121057 / IBT 28362)</name>
    <dbReference type="NCBI Taxonomy" id="1448318"/>
    <lineage>
        <taxon>Eukaryota</taxon>
        <taxon>Fungi</taxon>
        <taxon>Dikarya</taxon>
        <taxon>Ascomycota</taxon>
        <taxon>Pezizomycotina</taxon>
        <taxon>Eurotiomycetes</taxon>
        <taxon>Eurotiomycetidae</taxon>
        <taxon>Eurotiales</taxon>
        <taxon>Aspergillaceae</taxon>
        <taxon>Aspergillus</taxon>
        <taxon>Aspergillus subgen. Circumdati</taxon>
    </lineage>
</organism>
<proteinExistence type="predicted"/>
<sequence length="157" mass="17028">MDACGSPDKQLQGGTCIGQGSPHQRRARLRDCEGMKTLSVLQNPGRRRVYTASPLGSSFISSSCPTRCSRLRVDVYPQGEKSMARGCIVQPDAKSMLRGLAFGRLQDGEIRRGSSGRRSPNPPGQTGSYPAHNGRAATSELVLPCRDKTMIWRPPAD</sequence>
<gene>
    <name evidence="2" type="ORF">BO78DRAFT_398838</name>
</gene>
<evidence type="ECO:0000313" key="3">
    <source>
        <dbReference type="Proteomes" id="UP000248423"/>
    </source>
</evidence>
<reference evidence="2 3" key="1">
    <citation type="submission" date="2018-02" db="EMBL/GenBank/DDBJ databases">
        <title>The genomes of Aspergillus section Nigri reveals drivers in fungal speciation.</title>
        <authorList>
            <consortium name="DOE Joint Genome Institute"/>
            <person name="Vesth T.C."/>
            <person name="Nybo J."/>
            <person name="Theobald S."/>
            <person name="Brandl J."/>
            <person name="Frisvad J.C."/>
            <person name="Nielsen K.F."/>
            <person name="Lyhne E.K."/>
            <person name="Kogle M.E."/>
            <person name="Kuo A."/>
            <person name="Riley R."/>
            <person name="Clum A."/>
            <person name="Nolan M."/>
            <person name="Lipzen A."/>
            <person name="Salamov A."/>
            <person name="Henrissat B."/>
            <person name="Wiebenga A."/>
            <person name="De vries R.P."/>
            <person name="Grigoriev I.V."/>
            <person name="Mortensen U.H."/>
            <person name="Andersen M.R."/>
            <person name="Baker S.E."/>
        </authorList>
    </citation>
    <scope>NUCLEOTIDE SEQUENCE [LARGE SCALE GENOMIC DNA]</scope>
    <source>
        <strain evidence="2 3">CBS 121057</strain>
    </source>
</reference>
<dbReference type="VEuPathDB" id="FungiDB:BO78DRAFT_398838"/>
<dbReference type="Proteomes" id="UP000248423">
    <property type="component" value="Unassembled WGS sequence"/>
</dbReference>
<feature type="region of interest" description="Disordered" evidence="1">
    <location>
        <begin position="1"/>
        <end position="22"/>
    </location>
</feature>
<evidence type="ECO:0000313" key="2">
    <source>
        <dbReference type="EMBL" id="PYI04536.1"/>
    </source>
</evidence>
<evidence type="ECO:0000256" key="1">
    <source>
        <dbReference type="SAM" id="MobiDB-lite"/>
    </source>
</evidence>
<feature type="region of interest" description="Disordered" evidence="1">
    <location>
        <begin position="104"/>
        <end position="136"/>
    </location>
</feature>
<keyword evidence="3" id="KW-1185">Reference proteome</keyword>
<dbReference type="OrthoDB" id="10589798at2759"/>
<protein>
    <submittedName>
        <fullName evidence="2">Uncharacterized protein</fullName>
    </submittedName>
</protein>
<name>A0A319E385_ASPSB</name>